<proteinExistence type="predicted"/>
<dbReference type="AlphaFoldDB" id="A0A905ATF3"/>
<keyword evidence="3" id="KW-1185">Reference proteome</keyword>
<feature type="chain" id="PRO_5037204109" evidence="1">
    <location>
        <begin position="23"/>
        <end position="53"/>
    </location>
</feature>
<feature type="signal peptide" evidence="1">
    <location>
        <begin position="1"/>
        <end position="22"/>
    </location>
</feature>
<evidence type="ECO:0000256" key="1">
    <source>
        <dbReference type="SAM" id="SignalP"/>
    </source>
</evidence>
<evidence type="ECO:0000313" key="2">
    <source>
        <dbReference type="EnsemblMetazoa" id="GMOY013360-PA"/>
    </source>
</evidence>
<sequence>MPRRIHLNVLLLVLSIFVRCSGRTRTMKSSDFTAQVVKGGSAGLALNSQTRCC</sequence>
<protein>
    <submittedName>
        <fullName evidence="2">Uncharacterized protein</fullName>
    </submittedName>
</protein>
<keyword evidence="1" id="KW-0732">Signal</keyword>
<dbReference type="Proteomes" id="UP000092444">
    <property type="component" value="Unassembled WGS sequence"/>
</dbReference>
<evidence type="ECO:0000313" key="3">
    <source>
        <dbReference type="Proteomes" id="UP000092444"/>
    </source>
</evidence>
<reference evidence="2" key="1">
    <citation type="submission" date="2022-10" db="UniProtKB">
        <authorList>
            <consortium name="EnsemblMetazoa"/>
        </authorList>
    </citation>
    <scope>IDENTIFICATION</scope>
    <source>
        <strain evidence="2">Yale</strain>
    </source>
</reference>
<name>A0A905ATF3_GLOMM</name>
<dbReference type="EnsemblMetazoa" id="GMOY013360-RA">
    <property type="protein sequence ID" value="GMOY013360-PA"/>
    <property type="gene ID" value="GMOY013360"/>
</dbReference>
<organism evidence="2 3">
    <name type="scientific">Glossina morsitans morsitans</name>
    <name type="common">Savannah tsetse fly</name>
    <dbReference type="NCBI Taxonomy" id="37546"/>
    <lineage>
        <taxon>Eukaryota</taxon>
        <taxon>Metazoa</taxon>
        <taxon>Ecdysozoa</taxon>
        <taxon>Arthropoda</taxon>
        <taxon>Hexapoda</taxon>
        <taxon>Insecta</taxon>
        <taxon>Pterygota</taxon>
        <taxon>Neoptera</taxon>
        <taxon>Endopterygota</taxon>
        <taxon>Diptera</taxon>
        <taxon>Brachycera</taxon>
        <taxon>Muscomorpha</taxon>
        <taxon>Hippoboscoidea</taxon>
        <taxon>Glossinidae</taxon>
        <taxon>Glossina</taxon>
    </lineage>
</organism>
<accession>A0A905ATF3</accession>
<dbReference type="EMBL" id="CCAG010012516">
    <property type="status" value="NOT_ANNOTATED_CDS"/>
    <property type="molecule type" value="Genomic_DNA"/>
</dbReference>